<protein>
    <recommendedName>
        <fullName evidence="3">HNH endonuclease</fullName>
    </recommendedName>
</protein>
<comment type="caution">
    <text evidence="1">The sequence shown here is derived from an EMBL/GenBank/DDBJ whole genome shotgun (WGS) entry which is preliminary data.</text>
</comment>
<dbReference type="EMBL" id="JZEX01000081">
    <property type="protein sequence ID" value="KKB12376.1"/>
    <property type="molecule type" value="Genomic_DNA"/>
</dbReference>
<dbReference type="OrthoDB" id="5292295at2"/>
<evidence type="ECO:0008006" key="3">
    <source>
        <dbReference type="Google" id="ProtNLM"/>
    </source>
</evidence>
<dbReference type="Proteomes" id="UP000033632">
    <property type="component" value="Unassembled WGS sequence"/>
</dbReference>
<proteinExistence type="predicted"/>
<name>A0A0F5FU24_9HYPH</name>
<dbReference type="AlphaFoldDB" id="A0A0F5FU24"/>
<keyword evidence="2" id="KW-1185">Reference proteome</keyword>
<gene>
    <name evidence="1" type="ORF">VE25_07440</name>
</gene>
<evidence type="ECO:0000313" key="2">
    <source>
        <dbReference type="Proteomes" id="UP000033632"/>
    </source>
</evidence>
<dbReference type="STRING" id="443610.VE25_07440"/>
<accession>A0A0F5FU24</accession>
<reference evidence="1 2" key="1">
    <citation type="submission" date="2015-03" db="EMBL/GenBank/DDBJ databases">
        <authorList>
            <person name="Hassan Y.I."/>
            <person name="Lepp D."/>
            <person name="Li X.-Z."/>
            <person name="Zhou T."/>
        </authorList>
    </citation>
    <scope>NUCLEOTIDE SEQUENCE [LARGE SCALE GENOMIC DNA]</scope>
    <source>
        <strain evidence="1 2">BD-c194</strain>
    </source>
</reference>
<dbReference type="PATRIC" id="fig|443610.3.peg.4054"/>
<sequence>MLHKARARRTSYDRKRNLQEWRHWYWTSRWRKRAKAQLAAEPLCAICLKAGRVTAATVADHVEPHRGDPVKFWEGELQSVCDEAPWRCHSSVKQREEGRLL</sequence>
<evidence type="ECO:0000313" key="1">
    <source>
        <dbReference type="EMBL" id="KKB12376.1"/>
    </source>
</evidence>
<organism evidence="1 2">
    <name type="scientific">Devosia geojensis</name>
    <dbReference type="NCBI Taxonomy" id="443610"/>
    <lineage>
        <taxon>Bacteria</taxon>
        <taxon>Pseudomonadati</taxon>
        <taxon>Pseudomonadota</taxon>
        <taxon>Alphaproteobacteria</taxon>
        <taxon>Hyphomicrobiales</taxon>
        <taxon>Devosiaceae</taxon>
        <taxon>Devosia</taxon>
    </lineage>
</organism>